<proteinExistence type="predicted"/>
<organism evidence="1 2">
    <name type="scientific">Antarcticirhabdus aurantiaca</name>
    <dbReference type="NCBI Taxonomy" id="2606717"/>
    <lineage>
        <taxon>Bacteria</taxon>
        <taxon>Pseudomonadati</taxon>
        <taxon>Pseudomonadota</taxon>
        <taxon>Alphaproteobacteria</taxon>
        <taxon>Hyphomicrobiales</taxon>
        <taxon>Aurantimonadaceae</taxon>
        <taxon>Antarcticirhabdus</taxon>
    </lineage>
</organism>
<dbReference type="Proteomes" id="UP001163223">
    <property type="component" value="Chromosome"/>
</dbReference>
<protein>
    <submittedName>
        <fullName evidence="1">Uncharacterized protein</fullName>
    </submittedName>
</protein>
<evidence type="ECO:0000313" key="2">
    <source>
        <dbReference type="Proteomes" id="UP001163223"/>
    </source>
</evidence>
<gene>
    <name evidence="1" type="ORF">OXU80_18670</name>
</gene>
<sequence length="354" mass="39034">MRILLGTNQLQKDAGAEVLLAEFALHCRKAGADVVIYANWDGFPMTGKMQKARIPIVTEPGAFRPLDFDLVYFQHHVAGLFDYTPHPENAERSLVVFAKLASEGFMESSGWELENALGDLIFARSPETAAVAAAQGSTLPMHMFYNAVAGNFDEPRSRALPSSPRRVIAVACHPESDVNKALQLLGDQVQVQHFARTSDLAKAGAAAQLLNADLVIGLGQTVHYALATRTPIYVHNQYGGPGYLNDENFEAAEKVSFSGRCTSQIRSAQAIAADLMIGYEQGRRFVTSLPSDIVDRYILARQFDRLLRAPRTSNAERQERLAGTQGAISRERNLAEYVRSTHRKIQMLTRMTKA</sequence>
<dbReference type="EMBL" id="CP113520">
    <property type="protein sequence ID" value="WAJ26875.1"/>
    <property type="molecule type" value="Genomic_DNA"/>
</dbReference>
<evidence type="ECO:0000313" key="1">
    <source>
        <dbReference type="EMBL" id="WAJ26875.1"/>
    </source>
</evidence>
<keyword evidence="2" id="KW-1185">Reference proteome</keyword>
<accession>A0ACD4NIZ7</accession>
<reference evidence="1" key="1">
    <citation type="submission" date="2022-11" db="EMBL/GenBank/DDBJ databases">
        <title>beta-Carotene-producing bacterium, Jeongeuplla avenae sp. nov., alleviates the salt stress of Arabidopsis seedlings.</title>
        <authorList>
            <person name="Jiang L."/>
            <person name="Lee J."/>
        </authorList>
    </citation>
    <scope>NUCLEOTIDE SEQUENCE</scope>
    <source>
        <strain evidence="1">DY_R2A_6</strain>
    </source>
</reference>
<name>A0ACD4NIZ7_9HYPH</name>